<evidence type="ECO:0000313" key="2">
    <source>
        <dbReference type="EMBL" id="CRY99384.1"/>
    </source>
</evidence>
<reference evidence="2 3" key="1">
    <citation type="submission" date="2014-11" db="EMBL/GenBank/DDBJ databases">
        <authorList>
            <person name="Diene M.Seydina."/>
        </authorList>
    </citation>
    <scope>NUCLEOTIDE SEQUENCE [LARGE SCALE GENOMIC DNA]</scope>
    <source>
        <strain evidence="2 3">Neisseria meningitidis CHUV</strain>
    </source>
</reference>
<feature type="region of interest" description="Disordered" evidence="1">
    <location>
        <begin position="1"/>
        <end position="38"/>
    </location>
</feature>
<accession>A0A0H5QBN7</accession>
<dbReference type="Proteomes" id="UP000182715">
    <property type="component" value="Unassembled WGS sequence"/>
</dbReference>
<name>A0A0H5QBN7_NEIMI</name>
<proteinExistence type="predicted"/>
<organism evidence="2 3">
    <name type="scientific">Neisseria meningitidis serogroup B</name>
    <dbReference type="NCBI Taxonomy" id="491"/>
    <lineage>
        <taxon>Bacteria</taxon>
        <taxon>Pseudomonadati</taxon>
        <taxon>Pseudomonadota</taxon>
        <taxon>Betaproteobacteria</taxon>
        <taxon>Neisseriales</taxon>
        <taxon>Neisseriaceae</taxon>
        <taxon>Neisseria</taxon>
    </lineage>
</organism>
<evidence type="ECO:0000256" key="1">
    <source>
        <dbReference type="SAM" id="MobiDB-lite"/>
    </source>
</evidence>
<protein>
    <submittedName>
        <fullName evidence="2">Uncharacterized protein</fullName>
    </submittedName>
</protein>
<dbReference type="EMBL" id="CVTF01000066">
    <property type="protein sequence ID" value="CRY99384.1"/>
    <property type="molecule type" value="Genomic_DNA"/>
</dbReference>
<dbReference type="AlphaFoldDB" id="A0A0H5QBN7"/>
<evidence type="ECO:0000313" key="3">
    <source>
        <dbReference type="Proteomes" id="UP000182715"/>
    </source>
</evidence>
<sequence length="38" mass="4283">MRSDNTVISKPVRQHRNLEIRHSRTGGNPDLSAQKLIG</sequence>